<comment type="caution">
    <text evidence="2">The sequence shown here is derived from an EMBL/GenBank/DDBJ whole genome shotgun (WGS) entry which is preliminary data.</text>
</comment>
<name>A0ABR7LS14_9ACTN</name>
<proteinExistence type="predicted"/>
<dbReference type="InterPro" id="IPR002477">
    <property type="entry name" value="Peptidoglycan-bd-like"/>
</dbReference>
<gene>
    <name evidence="2" type="ORF">HKK74_17730</name>
</gene>
<sequence>MMADLTGARSNSVHVRFQVLSWGTGRGYRHSGTGYDLAMAGLTPQLNVDGNFGPLTEAGVKRLQQKANITVTGVYDEESEVVLRAVLQTMA</sequence>
<dbReference type="Pfam" id="PF01471">
    <property type="entry name" value="PG_binding_1"/>
    <property type="match status" value="1"/>
</dbReference>
<evidence type="ECO:0000313" key="3">
    <source>
        <dbReference type="Proteomes" id="UP000805614"/>
    </source>
</evidence>
<reference evidence="2 3" key="1">
    <citation type="submission" date="2020-06" db="EMBL/GenBank/DDBJ databases">
        <title>Actinomadura xiongansis sp. nov., isolated from soil of Baiyangdian.</title>
        <authorList>
            <person name="Zhang X."/>
        </authorList>
    </citation>
    <scope>NUCLEOTIDE SEQUENCE [LARGE SCALE GENOMIC DNA]</scope>
    <source>
        <strain evidence="2 3">HBUM206468</strain>
    </source>
</reference>
<dbReference type="InterPro" id="IPR036366">
    <property type="entry name" value="PGBDSf"/>
</dbReference>
<dbReference type="EMBL" id="JABVEC010000012">
    <property type="protein sequence ID" value="MBC6467322.1"/>
    <property type="molecule type" value="Genomic_DNA"/>
</dbReference>
<feature type="domain" description="Peptidoglycan binding-like" evidence="1">
    <location>
        <begin position="37"/>
        <end position="78"/>
    </location>
</feature>
<organism evidence="2 3">
    <name type="scientific">Actinomadura alba</name>
    <dbReference type="NCBI Taxonomy" id="406431"/>
    <lineage>
        <taxon>Bacteria</taxon>
        <taxon>Bacillati</taxon>
        <taxon>Actinomycetota</taxon>
        <taxon>Actinomycetes</taxon>
        <taxon>Streptosporangiales</taxon>
        <taxon>Thermomonosporaceae</taxon>
        <taxon>Actinomadura</taxon>
    </lineage>
</organism>
<keyword evidence="3" id="KW-1185">Reference proteome</keyword>
<evidence type="ECO:0000259" key="1">
    <source>
        <dbReference type="Pfam" id="PF01471"/>
    </source>
</evidence>
<protein>
    <submittedName>
        <fullName evidence="2">Peptidoglycan-binding protein</fullName>
    </submittedName>
</protein>
<accession>A0ABR7LS14</accession>
<dbReference type="Proteomes" id="UP000805614">
    <property type="component" value="Unassembled WGS sequence"/>
</dbReference>
<dbReference type="SUPFAM" id="SSF47090">
    <property type="entry name" value="PGBD-like"/>
    <property type="match status" value="1"/>
</dbReference>
<dbReference type="Gene3D" id="1.10.101.10">
    <property type="entry name" value="PGBD-like superfamily/PGBD"/>
    <property type="match status" value="1"/>
</dbReference>
<dbReference type="InterPro" id="IPR036365">
    <property type="entry name" value="PGBD-like_sf"/>
</dbReference>
<evidence type="ECO:0000313" key="2">
    <source>
        <dbReference type="EMBL" id="MBC6467322.1"/>
    </source>
</evidence>